<dbReference type="EC" id="3.1.4.-" evidence="3"/>
<dbReference type="PROSITE" id="PS00126">
    <property type="entry name" value="PDEASE_I_1"/>
    <property type="match status" value="1"/>
</dbReference>
<evidence type="ECO:0000259" key="5">
    <source>
        <dbReference type="PROSITE" id="PS51845"/>
    </source>
</evidence>
<feature type="region of interest" description="Disordered" evidence="4">
    <location>
        <begin position="500"/>
        <end position="526"/>
    </location>
</feature>
<dbReference type="GO" id="GO:0007165">
    <property type="term" value="P:signal transduction"/>
    <property type="evidence" value="ECO:0007669"/>
    <property type="project" value="InterPro"/>
</dbReference>
<evidence type="ECO:0000313" key="7">
    <source>
        <dbReference type="Proteomes" id="UP000827092"/>
    </source>
</evidence>
<protein>
    <recommendedName>
        <fullName evidence="3">Phosphodiesterase</fullName>
        <ecNumber evidence="3">3.1.4.-</ecNumber>
    </recommendedName>
</protein>
<dbReference type="InterPro" id="IPR023174">
    <property type="entry name" value="PDEase_CS"/>
</dbReference>
<feature type="compositionally biased region" description="Basic residues" evidence="4">
    <location>
        <begin position="234"/>
        <end position="244"/>
    </location>
</feature>
<feature type="compositionally biased region" description="Low complexity" evidence="4">
    <location>
        <begin position="150"/>
        <end position="160"/>
    </location>
</feature>
<evidence type="ECO:0000256" key="1">
    <source>
        <dbReference type="ARBA" id="ARBA00022723"/>
    </source>
</evidence>
<name>A0AAV6VQ09_9ARAC</name>
<dbReference type="PANTHER" id="PTHR11347">
    <property type="entry name" value="CYCLIC NUCLEOTIDE PHOSPHODIESTERASE"/>
    <property type="match status" value="1"/>
</dbReference>
<dbReference type="Proteomes" id="UP000827092">
    <property type="component" value="Unassembled WGS sequence"/>
</dbReference>
<feature type="region of interest" description="Disordered" evidence="4">
    <location>
        <begin position="265"/>
        <end position="337"/>
    </location>
</feature>
<dbReference type="AlphaFoldDB" id="A0AAV6VQ09"/>
<keyword evidence="2 3" id="KW-0378">Hydrolase</keyword>
<evidence type="ECO:0000313" key="6">
    <source>
        <dbReference type="EMBL" id="KAG8197606.1"/>
    </source>
</evidence>
<dbReference type="GO" id="GO:0046872">
    <property type="term" value="F:metal ion binding"/>
    <property type="evidence" value="ECO:0007669"/>
    <property type="project" value="UniProtKB-KW"/>
</dbReference>
<dbReference type="PROSITE" id="PS51845">
    <property type="entry name" value="PDEASE_I_2"/>
    <property type="match status" value="1"/>
</dbReference>
<keyword evidence="1 3" id="KW-0479">Metal-binding</keyword>
<dbReference type="Gene3D" id="1.10.1300.10">
    <property type="entry name" value="3'5'-cyclic nucleotide phosphodiesterase, catalytic domain"/>
    <property type="match status" value="1"/>
</dbReference>
<dbReference type="SUPFAM" id="SSF109604">
    <property type="entry name" value="HD-domain/PDEase-like"/>
    <property type="match status" value="1"/>
</dbReference>
<evidence type="ECO:0000256" key="3">
    <source>
        <dbReference type="RuleBase" id="RU363067"/>
    </source>
</evidence>
<feature type="compositionally biased region" description="Low complexity" evidence="4">
    <location>
        <begin position="308"/>
        <end position="322"/>
    </location>
</feature>
<dbReference type="InterPro" id="IPR036971">
    <property type="entry name" value="PDEase_catalytic_dom_sf"/>
</dbReference>
<comment type="similarity">
    <text evidence="3">Belongs to the cyclic nucleotide phosphodiesterase family.</text>
</comment>
<proteinExistence type="inferred from homology"/>
<reference evidence="6 7" key="1">
    <citation type="journal article" date="2022" name="Nat. Ecol. Evol.">
        <title>A masculinizing supergene underlies an exaggerated male reproductive morph in a spider.</title>
        <authorList>
            <person name="Hendrickx F."/>
            <person name="De Corte Z."/>
            <person name="Sonet G."/>
            <person name="Van Belleghem S.M."/>
            <person name="Kostlbacher S."/>
            <person name="Vangestel C."/>
        </authorList>
    </citation>
    <scope>NUCLEOTIDE SEQUENCE [LARGE SCALE GENOMIC DNA]</scope>
    <source>
        <strain evidence="6">W744_W776</strain>
    </source>
</reference>
<comment type="caution">
    <text evidence="6">The sequence shown here is derived from an EMBL/GenBank/DDBJ whole genome shotgun (WGS) entry which is preliminary data.</text>
</comment>
<dbReference type="InterPro" id="IPR003607">
    <property type="entry name" value="HD/PDEase_dom"/>
</dbReference>
<evidence type="ECO:0000256" key="4">
    <source>
        <dbReference type="SAM" id="MobiDB-lite"/>
    </source>
</evidence>
<dbReference type="CDD" id="cd00077">
    <property type="entry name" value="HDc"/>
    <property type="match status" value="1"/>
</dbReference>
<feature type="region of interest" description="Disordered" evidence="4">
    <location>
        <begin position="214"/>
        <end position="250"/>
    </location>
</feature>
<feature type="domain" description="PDEase" evidence="5">
    <location>
        <begin position="383"/>
        <end position="835"/>
    </location>
</feature>
<feature type="compositionally biased region" description="Low complexity" evidence="4">
    <location>
        <begin position="73"/>
        <end position="88"/>
    </location>
</feature>
<feature type="compositionally biased region" description="Acidic residues" evidence="4">
    <location>
        <begin position="275"/>
        <end position="299"/>
    </location>
</feature>
<sequence length="853" mass="96748">MGNAQPRASHHYHHQHQHRDQPSSQQPHRRNNRRDSVDAAAVTEAHGLVTDMLADPQLPPHVASGLRSLSSLLAPTPTSSSSCCGAPPRMQHRRSPQRRKASLILPYFRSAAPPPPADNEEIPFTGERPSALPKRLRKNLAPSVLRRMSTATWTTTTSATGMPTLEPEPLRKRSTSFRNLQSPPQPASFASSEEQQDEERKFSPGLESLIAALPEREVRAPKGQRSLSTTALLRPRRRDSRARKTVASLHPLTPHDVKCLASLHEDATRRKGSSEDEGDEDTIKEEEEDDEDEEEDEEVPPLPSFRRSAAAMSSDYESSDSPPSGPEDAGGRRGHSRAHVAVQTTYTPASADGPCSLCGRLQPFSPSPLAYAHPHSQEIEEKEHEDEENIIIELPDAVYDLDVLANDPLLGLIDIWDFPVFDMERQAGTLILSQMCYRVFLATGLFESFHIPLKPFFAYFHELEKGYRDKPYHNRMHASDVLHGVYFLISQPIPGFAQVSSESTDSPLHRTLSGREAQERWPSSRQSTVDHVKSYIDEDEEDSDVEEDEERDVYGVMGANFPALEIMALYAAAAMHDYDHPGRTNAFLVATFSPQAVLYNDRSVLENHHSAAAWSLLLSDNRYNWLRHLDEAEFKRFRFLVIELILATDLKRHFDIVTEFNAKMVDDESPFVDWSNEADRLLVMQMAIKLSDINGPCKCRQLHMQWTHRIADEFYEQGDEERSMGLPISRFMDRDNPQLAKLQESFIGHLVAPLCRGYAEAAFLPGVWVRIADDQSPEELSEDDLDLPKRVEEIIKSDIRKKRNSSRIHRKAVLCQQTKNLQDNYDYWMAIQRREEEEKQQEAAREAKESNDT</sequence>
<keyword evidence="7" id="KW-1185">Reference proteome</keyword>
<evidence type="ECO:0000256" key="2">
    <source>
        <dbReference type="ARBA" id="ARBA00022801"/>
    </source>
</evidence>
<dbReference type="EMBL" id="JAFNEN010000052">
    <property type="protein sequence ID" value="KAG8197606.1"/>
    <property type="molecule type" value="Genomic_DNA"/>
</dbReference>
<gene>
    <name evidence="6" type="ORF">JTE90_001538</name>
</gene>
<feature type="compositionally biased region" description="Basic residues" evidence="4">
    <location>
        <begin position="8"/>
        <end position="17"/>
    </location>
</feature>
<accession>A0AAV6VQ09</accession>
<feature type="region of interest" description="Disordered" evidence="4">
    <location>
        <begin position="73"/>
        <end position="98"/>
    </location>
</feature>
<dbReference type="Pfam" id="PF00233">
    <property type="entry name" value="PDEase_I"/>
    <property type="match status" value="1"/>
</dbReference>
<dbReference type="GO" id="GO:0004114">
    <property type="term" value="F:3',5'-cyclic-nucleotide phosphodiesterase activity"/>
    <property type="evidence" value="ECO:0007669"/>
    <property type="project" value="InterPro"/>
</dbReference>
<feature type="region of interest" description="Disordered" evidence="4">
    <location>
        <begin position="1"/>
        <end position="43"/>
    </location>
</feature>
<feature type="compositionally biased region" description="Basic and acidic residues" evidence="4">
    <location>
        <begin position="265"/>
        <end position="274"/>
    </location>
</feature>
<comment type="cofactor">
    <cofactor evidence="3">
        <name>a divalent metal cation</name>
        <dbReference type="ChEBI" id="CHEBI:60240"/>
    </cofactor>
    <text evidence="3">Binds 2 divalent metal cations per subunit. Site 1 may preferentially bind zinc ions, while site 2 has a preference for magnesium and/or manganese ions.</text>
</comment>
<organism evidence="6 7">
    <name type="scientific">Oedothorax gibbosus</name>
    <dbReference type="NCBI Taxonomy" id="931172"/>
    <lineage>
        <taxon>Eukaryota</taxon>
        <taxon>Metazoa</taxon>
        <taxon>Ecdysozoa</taxon>
        <taxon>Arthropoda</taxon>
        <taxon>Chelicerata</taxon>
        <taxon>Arachnida</taxon>
        <taxon>Araneae</taxon>
        <taxon>Araneomorphae</taxon>
        <taxon>Entelegynae</taxon>
        <taxon>Araneoidea</taxon>
        <taxon>Linyphiidae</taxon>
        <taxon>Erigoninae</taxon>
        <taxon>Oedothorax</taxon>
    </lineage>
</organism>
<feature type="region of interest" description="Disordered" evidence="4">
    <location>
        <begin position="150"/>
        <end position="202"/>
    </location>
</feature>
<dbReference type="InterPro" id="IPR002073">
    <property type="entry name" value="PDEase_catalytic_dom"/>
</dbReference>